<dbReference type="AlphaFoldDB" id="A0A1I6H4E8"/>
<accession>A0A1I6H4E8</accession>
<dbReference type="Proteomes" id="UP000198932">
    <property type="component" value="Unassembled WGS sequence"/>
</dbReference>
<feature type="region of interest" description="Disordered" evidence="1">
    <location>
        <begin position="37"/>
        <end position="65"/>
    </location>
</feature>
<name>A0A1I6H4E8_HALSD</name>
<evidence type="ECO:0000313" key="2">
    <source>
        <dbReference type="EMBL" id="SFR49282.1"/>
    </source>
</evidence>
<evidence type="ECO:0000313" key="3">
    <source>
        <dbReference type="Proteomes" id="UP000198932"/>
    </source>
</evidence>
<feature type="compositionally biased region" description="Basic and acidic residues" evidence="1">
    <location>
        <begin position="46"/>
        <end position="61"/>
    </location>
</feature>
<dbReference type="Gene3D" id="2.60.120.380">
    <property type="match status" value="1"/>
</dbReference>
<keyword evidence="3" id="KW-1185">Reference proteome</keyword>
<sequence length="399" mass="42216">MSKRHMERTVVLIAVCLVAAGGIAAGVYGASAPVSDAGNGTAVADEPDRGRASPGDVRRQTEGGPAVIEPGETVTGTLSAFPVYAFDIEPGERATIEFSLEEPTDTSMVYTASVRAEMPDGSVAPDSAGLGVQSGETGRFNATTKAPGRATVRVESTTVRATGTFELSLEIAQTADVPDEPNDDRENATRLELTATDAGRNATVSADLEGADVDYYAFTLPDYETPEQPRSVTVPVTVTVDRESADGVSVLNVDTAPAGEPTDTATRYVGSGAPATIRFSAEESEWYFVAVADVADSSGPYELNVTVDESAVTAEPVPENGTQSLDQISRVAYGIPFDELSEPTARLVRSVHDRQDAETKLTKDELSRMRYEMPFSELSGETKGKITTLYRAQFPDGPP</sequence>
<reference evidence="3" key="1">
    <citation type="submission" date="2016-10" db="EMBL/GenBank/DDBJ databases">
        <authorList>
            <person name="Varghese N."/>
            <person name="Submissions S."/>
        </authorList>
    </citation>
    <scope>NUCLEOTIDE SEQUENCE [LARGE SCALE GENOMIC DNA]</scope>
    <source>
        <strain evidence="3">RD 26</strain>
    </source>
</reference>
<gene>
    <name evidence="2" type="ORF">SAMN04487937_2431</name>
</gene>
<proteinExistence type="predicted"/>
<dbReference type="EMBL" id="FOYN01000003">
    <property type="protein sequence ID" value="SFR49282.1"/>
    <property type="molecule type" value="Genomic_DNA"/>
</dbReference>
<dbReference type="STRING" id="35743.SAMN04487937_2431"/>
<organism evidence="2 3">
    <name type="scientific">Halorubrum sodomense</name>
    <dbReference type="NCBI Taxonomy" id="35743"/>
    <lineage>
        <taxon>Archaea</taxon>
        <taxon>Methanobacteriati</taxon>
        <taxon>Methanobacteriota</taxon>
        <taxon>Stenosarchaea group</taxon>
        <taxon>Halobacteria</taxon>
        <taxon>Halobacteriales</taxon>
        <taxon>Haloferacaceae</taxon>
        <taxon>Halorubrum</taxon>
    </lineage>
</organism>
<evidence type="ECO:0000256" key="1">
    <source>
        <dbReference type="SAM" id="MobiDB-lite"/>
    </source>
</evidence>
<protein>
    <submittedName>
        <fullName evidence="2">Uncharacterized protein</fullName>
    </submittedName>
</protein>